<feature type="transmembrane region" description="Helical" evidence="1">
    <location>
        <begin position="54"/>
        <end position="72"/>
    </location>
</feature>
<reference evidence="2 3" key="1">
    <citation type="submission" date="2016-01" db="EMBL/GenBank/DDBJ databases">
        <authorList>
            <person name="Manzoor S."/>
        </authorList>
    </citation>
    <scope>NUCLEOTIDE SEQUENCE [LARGE SCALE GENOMIC DNA]</scope>
    <source>
        <strain evidence="2">Methanoculleus sp MAB1</strain>
    </source>
</reference>
<keyword evidence="1" id="KW-0472">Membrane</keyword>
<organism evidence="2 3">
    <name type="scientific">Methanoculleus bourgensis</name>
    <dbReference type="NCBI Taxonomy" id="83986"/>
    <lineage>
        <taxon>Archaea</taxon>
        <taxon>Methanobacteriati</taxon>
        <taxon>Methanobacteriota</taxon>
        <taxon>Stenosarchaea group</taxon>
        <taxon>Methanomicrobia</taxon>
        <taxon>Methanomicrobiales</taxon>
        <taxon>Methanomicrobiaceae</taxon>
        <taxon>Methanoculleus</taxon>
    </lineage>
</organism>
<dbReference type="Proteomes" id="UP000069850">
    <property type="component" value="Chromosome 1"/>
</dbReference>
<proteinExistence type="predicted"/>
<keyword evidence="1" id="KW-1133">Transmembrane helix</keyword>
<keyword evidence="1" id="KW-0812">Transmembrane</keyword>
<dbReference type="AlphaFoldDB" id="A0A0X3BGN6"/>
<accession>A0A0X3BGN6</accession>
<dbReference type="KEGG" id="mema:MMAB1_0045"/>
<gene>
    <name evidence="2" type="ORF">MMAB1_0045</name>
</gene>
<evidence type="ECO:0000313" key="3">
    <source>
        <dbReference type="Proteomes" id="UP000069850"/>
    </source>
</evidence>
<protein>
    <submittedName>
        <fullName evidence="2">Uncharacterized protein</fullName>
    </submittedName>
</protein>
<evidence type="ECO:0000256" key="1">
    <source>
        <dbReference type="SAM" id="Phobius"/>
    </source>
</evidence>
<name>A0A0X3BGN6_9EURY</name>
<evidence type="ECO:0000313" key="2">
    <source>
        <dbReference type="EMBL" id="CVK31262.1"/>
    </source>
</evidence>
<sequence length="122" mass="13632">MMCLHLHPPHCRRFCCHTITLYYRAEPHRFCLSTLSVLSGPENAVRAFSSRDSVITLFTFSLTSLYMFAVFFGKRKAGYILYGSRNWRGSRPEPGVPGLHTRSPSLQGVLTGCPSAGTSCTR</sequence>
<dbReference type="EMBL" id="LT158599">
    <property type="protein sequence ID" value="CVK31262.1"/>
    <property type="molecule type" value="Genomic_DNA"/>
</dbReference>